<dbReference type="PROSITE" id="PS51186">
    <property type="entry name" value="GNAT"/>
    <property type="match status" value="1"/>
</dbReference>
<dbReference type="Gene3D" id="3.40.630.30">
    <property type="match status" value="1"/>
</dbReference>
<evidence type="ECO:0000313" key="3">
    <source>
        <dbReference type="Proteomes" id="UP000217507"/>
    </source>
</evidence>
<feature type="domain" description="N-acetyltransferase" evidence="1">
    <location>
        <begin position="134"/>
        <end position="272"/>
    </location>
</feature>
<dbReference type="SUPFAM" id="SSF55729">
    <property type="entry name" value="Acyl-CoA N-acyltransferases (Nat)"/>
    <property type="match status" value="1"/>
</dbReference>
<evidence type="ECO:0000313" key="2">
    <source>
        <dbReference type="EMBL" id="BAY71848.1"/>
    </source>
</evidence>
<sequence length="272" mass="30156">MNQILKDLSAPNLVTVLENNMFAFFTNYAHGAGCELYSGSNLVRFATGVVFPFFNGVVHTQLQPEQIDNTIITTLDYFRTKQLPMLWWTGTGTQPADLAKHLAAHGLNSLGVLPVMAIDLSALPEQKSSTDNLSIIPVRDQQSLRHWVEIAAIAFQVPRTQWDAFFNLELSLGWDSERYIRFIGYANNLPVATSALYLDGQVAGIYVVATAPEARKRGFATAITLAALEKAHALGYHVGTLQASQMGVNVYRQMGFQEYSQVDMYVFMPVDS</sequence>
<keyword evidence="2" id="KW-0808">Transferase</keyword>
<proteinExistence type="predicted"/>
<reference evidence="2 3" key="1">
    <citation type="submission" date="2017-06" db="EMBL/GenBank/DDBJ databases">
        <title>Genome sequencing of cyanobaciteial culture collection at National Institute for Environmental Studies (NIES).</title>
        <authorList>
            <person name="Hirose Y."/>
            <person name="Shimura Y."/>
            <person name="Fujisawa T."/>
            <person name="Nakamura Y."/>
            <person name="Kawachi M."/>
        </authorList>
    </citation>
    <scope>NUCLEOTIDE SEQUENCE [LARGE SCALE GENOMIC DNA]</scope>
    <source>
        <strain evidence="2 3">NIES-23</strain>
    </source>
</reference>
<protein>
    <submittedName>
        <fullName evidence="2">Putative acetyltransferase</fullName>
    </submittedName>
</protein>
<accession>A0A1Z4KS87</accession>
<dbReference type="InterPro" id="IPR000182">
    <property type="entry name" value="GNAT_dom"/>
</dbReference>
<name>A0A1Z4KS87_ANAVA</name>
<gene>
    <name evidence="2" type="ORF">NIES23_46710</name>
</gene>
<organism evidence="2 3">
    <name type="scientific">Trichormus variabilis NIES-23</name>
    <dbReference type="NCBI Taxonomy" id="1973479"/>
    <lineage>
        <taxon>Bacteria</taxon>
        <taxon>Bacillati</taxon>
        <taxon>Cyanobacteriota</taxon>
        <taxon>Cyanophyceae</taxon>
        <taxon>Nostocales</taxon>
        <taxon>Nostocaceae</taxon>
        <taxon>Trichormus</taxon>
    </lineage>
</organism>
<dbReference type="Pfam" id="PF13527">
    <property type="entry name" value="Acetyltransf_9"/>
    <property type="match status" value="1"/>
</dbReference>
<dbReference type="AlphaFoldDB" id="A0A1Z4KS87"/>
<dbReference type="SMR" id="A0A1Z4KS87"/>
<evidence type="ECO:0000259" key="1">
    <source>
        <dbReference type="PROSITE" id="PS51186"/>
    </source>
</evidence>
<dbReference type="EMBL" id="AP018216">
    <property type="protein sequence ID" value="BAY71848.1"/>
    <property type="molecule type" value="Genomic_DNA"/>
</dbReference>
<dbReference type="GO" id="GO:0016747">
    <property type="term" value="F:acyltransferase activity, transferring groups other than amino-acyl groups"/>
    <property type="evidence" value="ECO:0007669"/>
    <property type="project" value="InterPro"/>
</dbReference>
<dbReference type="InterPro" id="IPR016181">
    <property type="entry name" value="Acyl_CoA_acyltransferase"/>
</dbReference>
<dbReference type="Proteomes" id="UP000217507">
    <property type="component" value="Chromosome"/>
</dbReference>